<comment type="catalytic activity">
    <reaction evidence="1 9">
        <text>D-alanyl-D-alanine + H2O = 2 D-alanine</text>
        <dbReference type="Rhea" id="RHEA:20661"/>
        <dbReference type="ChEBI" id="CHEBI:15377"/>
        <dbReference type="ChEBI" id="CHEBI:57416"/>
        <dbReference type="ChEBI" id="CHEBI:57822"/>
        <dbReference type="EC" id="3.4.13.22"/>
    </reaction>
</comment>
<evidence type="ECO:0000256" key="3">
    <source>
        <dbReference type="ARBA" id="ARBA00022723"/>
    </source>
</evidence>
<name>A0A926ZIM2_9CYAN</name>
<dbReference type="AlphaFoldDB" id="A0A926ZIM2"/>
<dbReference type="HAMAP" id="MF_01924">
    <property type="entry name" value="A_A_dipeptidase"/>
    <property type="match status" value="1"/>
</dbReference>
<dbReference type="GO" id="GO:0008237">
    <property type="term" value="F:metallopeptidase activity"/>
    <property type="evidence" value="ECO:0007669"/>
    <property type="project" value="UniProtKB-KW"/>
</dbReference>
<dbReference type="InterPro" id="IPR000755">
    <property type="entry name" value="A_A_dipeptidase"/>
</dbReference>
<feature type="compositionally biased region" description="Polar residues" evidence="10">
    <location>
        <begin position="27"/>
        <end position="44"/>
    </location>
</feature>
<keyword evidence="8" id="KW-0961">Cell wall biogenesis/degradation</keyword>
<dbReference type="Proteomes" id="UP000641646">
    <property type="component" value="Unassembled WGS sequence"/>
</dbReference>
<evidence type="ECO:0000256" key="4">
    <source>
        <dbReference type="ARBA" id="ARBA00022801"/>
    </source>
</evidence>
<dbReference type="CDD" id="cd14840">
    <property type="entry name" value="D-Ala-D-Ala_dipeptidase_Aad"/>
    <property type="match status" value="1"/>
</dbReference>
<evidence type="ECO:0000256" key="10">
    <source>
        <dbReference type="SAM" id="MobiDB-lite"/>
    </source>
</evidence>
<dbReference type="GO" id="GO:0006508">
    <property type="term" value="P:proteolysis"/>
    <property type="evidence" value="ECO:0007669"/>
    <property type="project" value="UniProtKB-KW"/>
</dbReference>
<dbReference type="Gene3D" id="3.30.1380.10">
    <property type="match status" value="1"/>
</dbReference>
<reference evidence="11" key="2">
    <citation type="submission" date="2020-08" db="EMBL/GenBank/DDBJ databases">
        <authorList>
            <person name="Chen M."/>
            <person name="Teng W."/>
            <person name="Zhao L."/>
            <person name="Hu C."/>
            <person name="Zhou Y."/>
            <person name="Han B."/>
            <person name="Song L."/>
            <person name="Shu W."/>
        </authorList>
    </citation>
    <scope>NUCLEOTIDE SEQUENCE</scope>
    <source>
        <strain evidence="11">FACHB-1375</strain>
    </source>
</reference>
<sequence>MKRWVKFITITVLVALFFACQKFEPTTNTASVSPTPTVKNTPSVNLDAPPKPSPTPQAKVPNSQKTNNAELVDMETINSNIVQDIRYATENNFTKTKLYKVARCLLRREVALKLSKVQEDLEKQGLGLKVYDCYRPLSVQKLMWKIPSARPYVANPRRGSKHNRGAAVDLTLVDRNGQELEMPTEFDNFTPRAHRKYRGASAQAIENRVLLEQAMQKRGFIPLSKEWWHFDAVGWQKYEILDIPLESIPK</sequence>
<evidence type="ECO:0000256" key="5">
    <source>
        <dbReference type="ARBA" id="ARBA00022833"/>
    </source>
</evidence>
<keyword evidence="7 9" id="KW-0482">Metalloprotease</keyword>
<dbReference type="Pfam" id="PF01427">
    <property type="entry name" value="Peptidase_M15"/>
    <property type="match status" value="1"/>
</dbReference>
<feature type="active site" description="Proton donor/acceptor" evidence="9">
    <location>
        <position position="226"/>
    </location>
</feature>
<evidence type="ECO:0000256" key="9">
    <source>
        <dbReference type="HAMAP-Rule" id="MF_01924"/>
    </source>
</evidence>
<feature type="binding site" evidence="9">
    <location>
        <position position="162"/>
    </location>
    <ligand>
        <name>Zn(2+)</name>
        <dbReference type="ChEBI" id="CHEBI:29105"/>
        <note>catalytic</note>
    </ligand>
</feature>
<dbReference type="EMBL" id="JACJPW010000055">
    <property type="protein sequence ID" value="MBD2183442.1"/>
    <property type="molecule type" value="Genomic_DNA"/>
</dbReference>
<dbReference type="InterPro" id="IPR009045">
    <property type="entry name" value="Zn_M74/Hedgehog-like"/>
</dbReference>
<dbReference type="GO" id="GO:0160237">
    <property type="term" value="F:D-Ala-D-Ala dipeptidase activity"/>
    <property type="evidence" value="ECO:0007669"/>
    <property type="project" value="UniProtKB-EC"/>
</dbReference>
<gene>
    <name evidence="11" type="ORF">H6G03_20670</name>
</gene>
<accession>A0A926ZIM2</accession>
<keyword evidence="2 9" id="KW-0645">Protease</keyword>
<comment type="caution">
    <text evidence="11">The sequence shown here is derived from an EMBL/GenBank/DDBJ whole genome shotgun (WGS) entry which is preliminary data.</text>
</comment>
<dbReference type="SUPFAM" id="SSF55166">
    <property type="entry name" value="Hedgehog/DD-peptidase"/>
    <property type="match status" value="1"/>
</dbReference>
<dbReference type="PROSITE" id="PS51257">
    <property type="entry name" value="PROKAR_LIPOPROTEIN"/>
    <property type="match status" value="1"/>
</dbReference>
<keyword evidence="6 9" id="KW-0224">Dipeptidase</keyword>
<evidence type="ECO:0000313" key="12">
    <source>
        <dbReference type="Proteomes" id="UP000641646"/>
    </source>
</evidence>
<feature type="region of interest" description="Disordered" evidence="10">
    <location>
        <begin position="27"/>
        <end position="68"/>
    </location>
</feature>
<comment type="cofactor">
    <cofactor evidence="9">
        <name>Zn(2+)</name>
        <dbReference type="ChEBI" id="CHEBI:29105"/>
    </cofactor>
    <text evidence="9">Binds 1 zinc ion per subunit.</text>
</comment>
<dbReference type="EC" id="3.4.13.22" evidence="9"/>
<keyword evidence="12" id="KW-1185">Reference proteome</keyword>
<evidence type="ECO:0000256" key="8">
    <source>
        <dbReference type="ARBA" id="ARBA00023316"/>
    </source>
</evidence>
<feature type="binding site" evidence="9">
    <location>
        <position position="169"/>
    </location>
    <ligand>
        <name>Zn(2+)</name>
        <dbReference type="ChEBI" id="CHEBI:29105"/>
        <note>catalytic</note>
    </ligand>
</feature>
<keyword evidence="4 9" id="KW-0378">Hydrolase</keyword>
<dbReference type="GO" id="GO:0071555">
    <property type="term" value="P:cell wall organization"/>
    <property type="evidence" value="ECO:0007669"/>
    <property type="project" value="UniProtKB-KW"/>
</dbReference>
<dbReference type="GO" id="GO:0008270">
    <property type="term" value="F:zinc ion binding"/>
    <property type="evidence" value="ECO:0007669"/>
    <property type="project" value="UniProtKB-UniRule"/>
</dbReference>
<reference evidence="11" key="1">
    <citation type="journal article" date="2015" name="ISME J.">
        <title>Draft Genome Sequence of Streptomyces incarnatus NRRL8089, which Produces the Nucleoside Antibiotic Sinefungin.</title>
        <authorList>
            <person name="Oshima K."/>
            <person name="Hattori M."/>
            <person name="Shimizu H."/>
            <person name="Fukuda K."/>
            <person name="Nemoto M."/>
            <person name="Inagaki K."/>
            <person name="Tamura T."/>
        </authorList>
    </citation>
    <scope>NUCLEOTIDE SEQUENCE</scope>
    <source>
        <strain evidence="11">FACHB-1375</strain>
    </source>
</reference>
<feature type="binding site" evidence="9">
    <location>
        <position position="229"/>
    </location>
    <ligand>
        <name>Zn(2+)</name>
        <dbReference type="ChEBI" id="CHEBI:29105"/>
        <note>catalytic</note>
    </ligand>
</feature>
<evidence type="ECO:0000256" key="1">
    <source>
        <dbReference type="ARBA" id="ARBA00001362"/>
    </source>
</evidence>
<organism evidence="11 12">
    <name type="scientific">Aerosakkonema funiforme FACHB-1375</name>
    <dbReference type="NCBI Taxonomy" id="2949571"/>
    <lineage>
        <taxon>Bacteria</taxon>
        <taxon>Bacillati</taxon>
        <taxon>Cyanobacteriota</taxon>
        <taxon>Cyanophyceae</taxon>
        <taxon>Oscillatoriophycideae</taxon>
        <taxon>Aerosakkonematales</taxon>
        <taxon>Aerosakkonemataceae</taxon>
        <taxon>Aerosakkonema</taxon>
    </lineage>
</organism>
<feature type="site" description="Transition state stabilizer" evidence="9">
    <location>
        <position position="135"/>
    </location>
</feature>
<keyword evidence="3 9" id="KW-0479">Metal-binding</keyword>
<dbReference type="PANTHER" id="PTHR43126:SF1">
    <property type="entry name" value="D-ALANYL-D-ALANINE DIPEPTIDASE"/>
    <property type="match status" value="1"/>
</dbReference>
<comment type="function">
    <text evidence="9">Catalyzes hydrolysis of the D-alanyl-D-alanine dipeptide.</text>
</comment>
<evidence type="ECO:0000313" key="11">
    <source>
        <dbReference type="EMBL" id="MBD2183442.1"/>
    </source>
</evidence>
<protein>
    <recommendedName>
        <fullName evidence="9">D-alanyl-D-alanine dipeptidase</fullName>
        <shortName evidence="9">D-Ala-D-Ala dipeptidase</shortName>
        <ecNumber evidence="9">3.4.13.22</ecNumber>
    </recommendedName>
</protein>
<evidence type="ECO:0000256" key="7">
    <source>
        <dbReference type="ARBA" id="ARBA00023049"/>
    </source>
</evidence>
<dbReference type="PANTHER" id="PTHR43126">
    <property type="entry name" value="D-ALANYL-D-ALANINE DIPEPTIDASE"/>
    <property type="match status" value="1"/>
</dbReference>
<evidence type="ECO:0000256" key="6">
    <source>
        <dbReference type="ARBA" id="ARBA00022997"/>
    </source>
</evidence>
<proteinExistence type="inferred from homology"/>
<evidence type="ECO:0000256" key="2">
    <source>
        <dbReference type="ARBA" id="ARBA00022670"/>
    </source>
</evidence>
<comment type="similarity">
    <text evidence="9">Belongs to the peptidase M15D family.</text>
</comment>
<keyword evidence="5 9" id="KW-0862">Zinc</keyword>